<dbReference type="EMBL" id="SPRV01000026">
    <property type="protein sequence ID" value="TIC61817.1"/>
    <property type="molecule type" value="Genomic_DNA"/>
</dbReference>
<evidence type="ECO:0000313" key="2">
    <source>
        <dbReference type="EMBL" id="TIB99962.1"/>
    </source>
</evidence>
<dbReference type="Proteomes" id="UP000305362">
    <property type="component" value="Unassembled WGS sequence"/>
</dbReference>
<sequence length="94" mass="10001">MPRRPPPSPLKLLPNNVPLPGRDCPKQAHILPRLPPNALLRQSPIDLTASNVMGVDRMVVGSRNRTNSLSSLSRSSIDSAESASSSGSSSGWAF</sequence>
<evidence type="ECO:0000313" key="3">
    <source>
        <dbReference type="EMBL" id="TIC61817.1"/>
    </source>
</evidence>
<evidence type="ECO:0000313" key="4">
    <source>
        <dbReference type="Proteomes" id="UP000305362"/>
    </source>
</evidence>
<feature type="compositionally biased region" description="Low complexity" evidence="1">
    <location>
        <begin position="68"/>
        <end position="94"/>
    </location>
</feature>
<evidence type="ECO:0000256" key="1">
    <source>
        <dbReference type="SAM" id="MobiDB-lite"/>
    </source>
</evidence>
<evidence type="ECO:0000313" key="5">
    <source>
        <dbReference type="Proteomes" id="UP000307169"/>
    </source>
</evidence>
<proteinExistence type="predicted"/>
<dbReference type="AlphaFoldDB" id="A0A4T0TH31"/>
<gene>
    <name evidence="3" type="ORF">E3Q03_02526</name>
    <name evidence="2" type="ORF">E3Q17_02422</name>
</gene>
<dbReference type="EMBL" id="SPRH01000026">
    <property type="protein sequence ID" value="TIB99962.1"/>
    <property type="molecule type" value="Genomic_DNA"/>
</dbReference>
<organism evidence="2 5">
    <name type="scientific">Wallemia mellicola</name>
    <dbReference type="NCBI Taxonomy" id="1708541"/>
    <lineage>
        <taxon>Eukaryota</taxon>
        <taxon>Fungi</taxon>
        <taxon>Dikarya</taxon>
        <taxon>Basidiomycota</taxon>
        <taxon>Wallemiomycotina</taxon>
        <taxon>Wallemiomycetes</taxon>
        <taxon>Wallemiales</taxon>
        <taxon>Wallemiaceae</taxon>
        <taxon>Wallemia</taxon>
    </lineage>
</organism>
<name>A0A4T0TH31_9BASI</name>
<feature type="region of interest" description="Disordered" evidence="1">
    <location>
        <begin position="1"/>
        <end position="21"/>
    </location>
</feature>
<dbReference type="Proteomes" id="UP000307169">
    <property type="component" value="Unassembled WGS sequence"/>
</dbReference>
<feature type="compositionally biased region" description="Low complexity" evidence="1">
    <location>
        <begin position="10"/>
        <end position="20"/>
    </location>
</feature>
<accession>A0A4T0TH31</accession>
<reference evidence="4 5" key="1">
    <citation type="submission" date="2019-03" db="EMBL/GenBank/DDBJ databases">
        <title>Sequencing 25 genomes of Wallemia mellicola.</title>
        <authorList>
            <person name="Gostincar C."/>
        </authorList>
    </citation>
    <scope>NUCLEOTIDE SEQUENCE [LARGE SCALE GENOMIC DNA]</scope>
    <source>
        <strain evidence="2 5">EXF-1262</strain>
        <strain evidence="3 4">EXF-1277</strain>
    </source>
</reference>
<feature type="region of interest" description="Disordered" evidence="1">
    <location>
        <begin position="61"/>
        <end position="94"/>
    </location>
</feature>
<protein>
    <submittedName>
        <fullName evidence="2">Uncharacterized protein</fullName>
    </submittedName>
</protein>
<comment type="caution">
    <text evidence="2">The sequence shown here is derived from an EMBL/GenBank/DDBJ whole genome shotgun (WGS) entry which is preliminary data.</text>
</comment>